<dbReference type="Gene3D" id="3.30.1240.10">
    <property type="match status" value="1"/>
</dbReference>
<keyword evidence="2" id="KW-1185">Reference proteome</keyword>
<evidence type="ECO:0000313" key="2">
    <source>
        <dbReference type="Proteomes" id="UP000051162"/>
    </source>
</evidence>
<proteinExistence type="predicted"/>
<reference evidence="1 2" key="1">
    <citation type="journal article" date="2015" name="Genome Announc.">
        <title>Expanding the biotechnology potential of lactobacilli through comparative genomics of 213 strains and associated genera.</title>
        <authorList>
            <person name="Sun Z."/>
            <person name="Harris H.M."/>
            <person name="McCann A."/>
            <person name="Guo C."/>
            <person name="Argimon S."/>
            <person name="Zhang W."/>
            <person name="Yang X."/>
            <person name="Jeffery I.B."/>
            <person name="Cooney J.C."/>
            <person name="Kagawa T.F."/>
            <person name="Liu W."/>
            <person name="Song Y."/>
            <person name="Salvetti E."/>
            <person name="Wrobel A."/>
            <person name="Rasinkangas P."/>
            <person name="Parkhill J."/>
            <person name="Rea M.C."/>
            <person name="O'Sullivan O."/>
            <person name="Ritari J."/>
            <person name="Douillard F.P."/>
            <person name="Paul Ross R."/>
            <person name="Yang R."/>
            <person name="Briner A.E."/>
            <person name="Felis G.E."/>
            <person name="de Vos W.M."/>
            <person name="Barrangou R."/>
            <person name="Klaenhammer T.R."/>
            <person name="Caufield P.W."/>
            <person name="Cui Y."/>
            <person name="Zhang H."/>
            <person name="O'Toole P.W."/>
        </authorList>
    </citation>
    <scope>NUCLEOTIDE SEQUENCE [LARGE SCALE GENOMIC DNA]</scope>
    <source>
        <strain evidence="1 2">DSM 19117</strain>
    </source>
</reference>
<dbReference type="NCBIfam" id="TIGR01484">
    <property type="entry name" value="HAD-SF-IIB"/>
    <property type="match status" value="1"/>
</dbReference>
<dbReference type="PROSITE" id="PS01229">
    <property type="entry name" value="COF_2"/>
    <property type="match status" value="1"/>
</dbReference>
<dbReference type="SFLD" id="SFLDS00003">
    <property type="entry name" value="Haloacid_Dehalogenase"/>
    <property type="match status" value="1"/>
</dbReference>
<dbReference type="GO" id="GO:0005829">
    <property type="term" value="C:cytosol"/>
    <property type="evidence" value="ECO:0007669"/>
    <property type="project" value="TreeGrafter"/>
</dbReference>
<dbReference type="Gene3D" id="3.40.50.1000">
    <property type="entry name" value="HAD superfamily/HAD-like"/>
    <property type="match status" value="1"/>
</dbReference>
<gene>
    <name evidence="1" type="ORF">FD30_GL000410</name>
</gene>
<dbReference type="PANTHER" id="PTHR10000:SF53">
    <property type="entry name" value="5-AMINO-6-(5-PHOSPHO-D-RIBITYLAMINO)URACIL PHOSPHATASE YBJI-RELATED"/>
    <property type="match status" value="1"/>
</dbReference>
<dbReference type="AlphaFoldDB" id="A0A0R1JYH9"/>
<sequence length="273" mass="29420">MELPQLIATDLDGTFLDPHGKYDHDRFDRLLGALDAQGSRFVIATGDPLDHVHDLFGDLAHASRLTYVVEDGALIVTGTGRVLRMAEIPSDLSRFAIQWIQTAPEMSENFLIACGAQRAYTTLAADSQRFAASRAFYPSLTSVPDLLTVPEPILKLDLTWLRTDVRDQVAAFNRQFAGQLLGTSSGLGGLNVTLPTVNKGAAIRLLQQEWQIPVAQTAAFGDSGNDLAMLQTVGQGISMANASPEVLTAIPRHTAQTNAAPAVLDQLEAWLTA</sequence>
<dbReference type="GO" id="GO:0016791">
    <property type="term" value="F:phosphatase activity"/>
    <property type="evidence" value="ECO:0007669"/>
    <property type="project" value="TreeGrafter"/>
</dbReference>
<dbReference type="GeneID" id="84783237"/>
<dbReference type="Pfam" id="PF08282">
    <property type="entry name" value="Hydrolase_3"/>
    <property type="match status" value="1"/>
</dbReference>
<dbReference type="GO" id="GO:0000287">
    <property type="term" value="F:magnesium ion binding"/>
    <property type="evidence" value="ECO:0007669"/>
    <property type="project" value="TreeGrafter"/>
</dbReference>
<dbReference type="Proteomes" id="UP000051162">
    <property type="component" value="Unassembled WGS sequence"/>
</dbReference>
<dbReference type="InterPro" id="IPR023214">
    <property type="entry name" value="HAD_sf"/>
</dbReference>
<dbReference type="InterPro" id="IPR006379">
    <property type="entry name" value="HAD-SF_hydro_IIB"/>
</dbReference>
<comment type="caution">
    <text evidence="1">The sequence shown here is derived from an EMBL/GenBank/DDBJ whole genome shotgun (WGS) entry which is preliminary data.</text>
</comment>
<keyword evidence="1" id="KW-0378">Hydrolase</keyword>
<dbReference type="SFLD" id="SFLDG01140">
    <property type="entry name" value="C2.B:_Phosphomannomutase_and_P"/>
    <property type="match status" value="1"/>
</dbReference>
<dbReference type="PATRIC" id="fig|1423773.3.peg.420"/>
<name>A0A0R1JYH9_9LACO</name>
<organism evidence="1 2">
    <name type="scientific">Levilactobacillus namurensis DSM 19117</name>
    <dbReference type="NCBI Taxonomy" id="1423773"/>
    <lineage>
        <taxon>Bacteria</taxon>
        <taxon>Bacillati</taxon>
        <taxon>Bacillota</taxon>
        <taxon>Bacilli</taxon>
        <taxon>Lactobacillales</taxon>
        <taxon>Lactobacillaceae</taxon>
        <taxon>Levilactobacillus</taxon>
    </lineage>
</organism>
<dbReference type="PANTHER" id="PTHR10000">
    <property type="entry name" value="PHOSPHOSERINE PHOSPHATASE"/>
    <property type="match status" value="1"/>
</dbReference>
<dbReference type="SUPFAM" id="SSF56784">
    <property type="entry name" value="HAD-like"/>
    <property type="match status" value="1"/>
</dbReference>
<dbReference type="RefSeq" id="WP_056944703.1">
    <property type="nucleotide sequence ID" value="NZ_AZDT01000058.1"/>
</dbReference>
<accession>A0A0R1JYH9</accession>
<dbReference type="EMBL" id="AZDT01000058">
    <property type="protein sequence ID" value="KRK73572.1"/>
    <property type="molecule type" value="Genomic_DNA"/>
</dbReference>
<protein>
    <submittedName>
        <fullName evidence="1">HAD superfamily hydrolase</fullName>
    </submittedName>
</protein>
<dbReference type="OrthoDB" id="9814970at2"/>
<dbReference type="InterPro" id="IPR036412">
    <property type="entry name" value="HAD-like_sf"/>
</dbReference>
<dbReference type="STRING" id="1423773.FD30_GL000410"/>
<evidence type="ECO:0000313" key="1">
    <source>
        <dbReference type="EMBL" id="KRK73572.1"/>
    </source>
</evidence>